<accession>A0ABR7I9V1</accession>
<reference evidence="3 4" key="1">
    <citation type="submission" date="2020-08" db="EMBL/GenBank/DDBJ databases">
        <title>Genome public.</title>
        <authorList>
            <person name="Liu C."/>
            <person name="Sun Q."/>
        </authorList>
    </citation>
    <scope>NUCLEOTIDE SEQUENCE [LARGE SCALE GENOMIC DNA]</scope>
    <source>
        <strain evidence="3 4">BX0805</strain>
    </source>
</reference>
<keyword evidence="3" id="KW-0282">Flagellum</keyword>
<evidence type="ECO:0000313" key="4">
    <source>
        <dbReference type="Proteomes" id="UP000621540"/>
    </source>
</evidence>
<dbReference type="Gene3D" id="1.20.58.300">
    <property type="entry name" value="FlgN-like"/>
    <property type="match status" value="1"/>
</dbReference>
<protein>
    <submittedName>
        <fullName evidence="3">Flagellar export chaperone FlgN</fullName>
    </submittedName>
</protein>
<keyword evidence="4" id="KW-1185">Reference proteome</keyword>
<organism evidence="3 4">
    <name type="scientific">Roseburia yibonii</name>
    <dbReference type="NCBI Taxonomy" id="2763063"/>
    <lineage>
        <taxon>Bacteria</taxon>
        <taxon>Bacillati</taxon>
        <taxon>Bacillota</taxon>
        <taxon>Clostridia</taxon>
        <taxon>Lachnospirales</taxon>
        <taxon>Lachnospiraceae</taxon>
        <taxon>Roseburia</taxon>
    </lineage>
</organism>
<keyword evidence="2" id="KW-0175">Coiled coil</keyword>
<keyword evidence="3" id="KW-0969">Cilium</keyword>
<dbReference type="Proteomes" id="UP000621540">
    <property type="component" value="Unassembled WGS sequence"/>
</dbReference>
<name>A0ABR7I9V1_9FIRM</name>
<dbReference type="EMBL" id="JACOQH010000003">
    <property type="protein sequence ID" value="MBC5753670.1"/>
    <property type="molecule type" value="Genomic_DNA"/>
</dbReference>
<dbReference type="Pfam" id="PF05130">
    <property type="entry name" value="FlgN"/>
    <property type="match status" value="1"/>
</dbReference>
<keyword evidence="1" id="KW-1005">Bacterial flagellum biogenesis</keyword>
<evidence type="ECO:0000256" key="1">
    <source>
        <dbReference type="ARBA" id="ARBA00022795"/>
    </source>
</evidence>
<dbReference type="SUPFAM" id="SSF140566">
    <property type="entry name" value="FlgN-like"/>
    <property type="match status" value="1"/>
</dbReference>
<evidence type="ECO:0000313" key="3">
    <source>
        <dbReference type="EMBL" id="MBC5753670.1"/>
    </source>
</evidence>
<proteinExistence type="predicted"/>
<sequence>MPGEDYITILSESLQKKNKILDAIRAANEEQKVLLADEMLGPDDFEKTLDKKAALIEELNCLDDGFQQIYEQVRPEIEQNMDKYAEQIRQMQELIREIVAKTMSAQAEEARNKQLIEKKFASVKKQIREVKSSQKAVNTYYQNMMKNAYLDSQFLDRKK</sequence>
<keyword evidence="3" id="KW-0966">Cell projection</keyword>
<dbReference type="RefSeq" id="WP_022516188.1">
    <property type="nucleotide sequence ID" value="NZ_JACOQH010000003.1"/>
</dbReference>
<dbReference type="InterPro" id="IPR036679">
    <property type="entry name" value="FlgN-like_sf"/>
</dbReference>
<feature type="coiled-coil region" evidence="2">
    <location>
        <begin position="74"/>
        <end position="101"/>
    </location>
</feature>
<evidence type="ECO:0000256" key="2">
    <source>
        <dbReference type="SAM" id="Coils"/>
    </source>
</evidence>
<dbReference type="InterPro" id="IPR007809">
    <property type="entry name" value="FlgN-like"/>
</dbReference>
<gene>
    <name evidence="3" type="primary">flgN</name>
    <name evidence="3" type="ORF">H8Z76_06430</name>
</gene>
<comment type="caution">
    <text evidence="3">The sequence shown here is derived from an EMBL/GenBank/DDBJ whole genome shotgun (WGS) entry which is preliminary data.</text>
</comment>